<keyword evidence="2" id="KW-1185">Reference proteome</keyword>
<feature type="non-terminal residue" evidence="1">
    <location>
        <position position="1"/>
    </location>
</feature>
<proteinExistence type="predicted"/>
<dbReference type="EMBL" id="KQ976511">
    <property type="protein sequence ID" value="KYM82593.1"/>
    <property type="molecule type" value="Genomic_DNA"/>
</dbReference>
<dbReference type="Proteomes" id="UP000078540">
    <property type="component" value="Unassembled WGS sequence"/>
</dbReference>
<dbReference type="AlphaFoldDB" id="A0A195BDF8"/>
<evidence type="ECO:0000313" key="2">
    <source>
        <dbReference type="Proteomes" id="UP000078540"/>
    </source>
</evidence>
<protein>
    <submittedName>
        <fullName evidence="1">Uncharacterized protein</fullName>
    </submittedName>
</protein>
<accession>A0A195BDF8</accession>
<organism evidence="1 2">
    <name type="scientific">Atta colombica</name>
    <dbReference type="NCBI Taxonomy" id="520822"/>
    <lineage>
        <taxon>Eukaryota</taxon>
        <taxon>Metazoa</taxon>
        <taxon>Ecdysozoa</taxon>
        <taxon>Arthropoda</taxon>
        <taxon>Hexapoda</taxon>
        <taxon>Insecta</taxon>
        <taxon>Pterygota</taxon>
        <taxon>Neoptera</taxon>
        <taxon>Endopterygota</taxon>
        <taxon>Hymenoptera</taxon>
        <taxon>Apocrita</taxon>
        <taxon>Aculeata</taxon>
        <taxon>Formicoidea</taxon>
        <taxon>Formicidae</taxon>
        <taxon>Myrmicinae</taxon>
        <taxon>Atta</taxon>
    </lineage>
</organism>
<reference evidence="1 2" key="1">
    <citation type="submission" date="2015-09" db="EMBL/GenBank/DDBJ databases">
        <title>Atta colombica WGS genome.</title>
        <authorList>
            <person name="Nygaard S."/>
            <person name="Hu H."/>
            <person name="Boomsma J."/>
            <person name="Zhang G."/>
        </authorList>
    </citation>
    <scope>NUCLEOTIDE SEQUENCE [LARGE SCALE GENOMIC DNA]</scope>
    <source>
        <strain evidence="1">Treedump-2</strain>
        <tissue evidence="1">Whole body</tissue>
    </source>
</reference>
<gene>
    <name evidence="1" type="ORF">ALC53_07084</name>
</gene>
<sequence>IIPFCKYLVTRRVIFVARQADVCSASILSAVETRDVLGIPRKSPSPVHSLSRTSPPNKGINFRLSYALVVV</sequence>
<evidence type="ECO:0000313" key="1">
    <source>
        <dbReference type="EMBL" id="KYM82593.1"/>
    </source>
</evidence>
<name>A0A195BDF8_9HYME</name>